<evidence type="ECO:0000313" key="3">
    <source>
        <dbReference type="Proteomes" id="UP000247118"/>
    </source>
</evidence>
<protein>
    <submittedName>
        <fullName evidence="2">Uncharacterized protein</fullName>
    </submittedName>
</protein>
<sequence length="89" mass="9554">MRRSQDPGESEFSTGRSNGRRNTTDPYRPARGAMPGNPGPIVTPLSVEGGHTYRGTVASDTTAEAVESQARLLPPPTAPLPTKRVRRVL</sequence>
<gene>
    <name evidence="2" type="ORF">DLJ61_22770</name>
</gene>
<dbReference type="Proteomes" id="UP000247118">
    <property type="component" value="Chromosome"/>
</dbReference>
<feature type="region of interest" description="Disordered" evidence="1">
    <location>
        <begin position="1"/>
        <end position="89"/>
    </location>
</feature>
<reference evidence="2 3" key="1">
    <citation type="submission" date="2018-05" db="EMBL/GenBank/DDBJ databases">
        <title>Complete genome sequence of Gordonia terrae NRRL B-16283.</title>
        <authorList>
            <person name="Garlena R.A."/>
            <person name="Russell D.A."/>
            <person name="Hatfull G.F."/>
        </authorList>
    </citation>
    <scope>NUCLEOTIDE SEQUENCE [LARGE SCALE GENOMIC DNA]</scope>
    <source>
        <strain evidence="2 3">NRRL B-16283</strain>
    </source>
</reference>
<dbReference type="AlphaFoldDB" id="A0AAD0KAH6"/>
<organism evidence="2 3">
    <name type="scientific">Gordonia terrae</name>
    <dbReference type="NCBI Taxonomy" id="2055"/>
    <lineage>
        <taxon>Bacteria</taxon>
        <taxon>Bacillati</taxon>
        <taxon>Actinomycetota</taxon>
        <taxon>Actinomycetes</taxon>
        <taxon>Mycobacteriales</taxon>
        <taxon>Gordoniaceae</taxon>
        <taxon>Gordonia</taxon>
    </lineage>
</organism>
<name>A0AAD0KAH6_9ACTN</name>
<feature type="compositionally biased region" description="Polar residues" evidence="1">
    <location>
        <begin position="11"/>
        <end position="25"/>
    </location>
</feature>
<accession>A0AAD0KAH6</accession>
<evidence type="ECO:0000313" key="2">
    <source>
        <dbReference type="EMBL" id="AWO85970.1"/>
    </source>
</evidence>
<evidence type="ECO:0000256" key="1">
    <source>
        <dbReference type="SAM" id="MobiDB-lite"/>
    </source>
</evidence>
<dbReference type="EMBL" id="CP029604">
    <property type="protein sequence ID" value="AWO85970.1"/>
    <property type="molecule type" value="Genomic_DNA"/>
</dbReference>
<proteinExistence type="predicted"/>